<dbReference type="GO" id="GO:0004181">
    <property type="term" value="F:metallocarboxypeptidase activity"/>
    <property type="evidence" value="ECO:0007669"/>
    <property type="project" value="UniProtKB-UniRule"/>
</dbReference>
<dbReference type="EMBL" id="BAMV01000016">
    <property type="protein sequence ID" value="GAN60748.1"/>
    <property type="molecule type" value="Genomic_DNA"/>
</dbReference>
<comment type="similarity">
    <text evidence="1">Belongs to the peptidase M32 family.</text>
</comment>
<gene>
    <name evidence="4" type="ORF">Abci_016_094</name>
    <name evidence="5" type="ORF">ACI01nite_13810</name>
</gene>
<proteinExistence type="inferred from homology"/>
<evidence type="ECO:0000313" key="7">
    <source>
        <dbReference type="Proteomes" id="UP000321891"/>
    </source>
</evidence>
<evidence type="ECO:0000256" key="3">
    <source>
        <dbReference type="PIRSR" id="PIRSR006615-2"/>
    </source>
</evidence>
<keyword evidence="1" id="KW-0645">Protease</keyword>
<dbReference type="InterPro" id="IPR001333">
    <property type="entry name" value="Peptidase_M32_Taq"/>
</dbReference>
<keyword evidence="1 4" id="KW-0121">Carboxypeptidase</keyword>
<dbReference type="Proteomes" id="UP000321891">
    <property type="component" value="Unassembled WGS sequence"/>
</dbReference>
<evidence type="ECO:0000256" key="1">
    <source>
        <dbReference type="PIRNR" id="PIRNR006615"/>
    </source>
</evidence>
<dbReference type="PRINTS" id="PR00998">
    <property type="entry name" value="CRBOXYPTASET"/>
</dbReference>
<keyword evidence="2" id="KW-0862">Zinc</keyword>
<dbReference type="EC" id="3.4.17.19" evidence="1"/>
<dbReference type="PROSITE" id="PS52034">
    <property type="entry name" value="PEPTIDASE_M32"/>
    <property type="match status" value="1"/>
</dbReference>
<sequence>MPNGPALYDIYPSLGLFMPALHIPLAGVLHYDGGMSKAYQTLERHFARLSSLNDALGILSWDKEVIMPHGAADRRADTLATLAGLRHDILTAPAMTDLLADAEAGTTLTAWQKANLAEMRRSHAHATALPGDLVEALTQAITRSEMAWREARAQSDYAGFLPHLTEVLNLTRQTATAKGQAMGLSPYDALLDSFDPGTRQSHIDPIFTKLEADLPGLISAVLEKQASLPPALPLTGPFPVPQQEALGRRLMQQLGFDMSRGRLDVSTHPFCGGATYDVRLTTRYVEDDFIPAMMGVLHETGHALYEQGLPAEWVSQPVGKAGGMTLHESQSLMVEMQVCRSRAFVDWVTPHVREAFGASQTPAWQAENLHRHLIHVQPGFIRVDADEVTYPAHILVRYKLEKAMVSGDLSLADLPGAFNDGIKALLGLDVPDDRRGCLQDIHWPEGLFGYFPCYALGAMAAAQLRTAAYEQSPDIAPAVAQGDFSPLMHWLRTNVHSRASSASMPEILQTATGFPLKADAYLAHIRNRYLSRSAGA</sequence>
<dbReference type="PIRSF" id="PIRSF006615">
    <property type="entry name" value="Zn_crbxpep_Taq"/>
    <property type="match status" value="1"/>
</dbReference>
<reference evidence="4 6" key="1">
    <citation type="submission" date="2012-11" db="EMBL/GenBank/DDBJ databases">
        <title>Whole genome sequence of Acetobacter cibinongensis 4H-1.</title>
        <authorList>
            <person name="Azuma Y."/>
            <person name="Higashiura N."/>
            <person name="Hirakawa H."/>
            <person name="Matsushita K."/>
        </authorList>
    </citation>
    <scope>NUCLEOTIDE SEQUENCE [LARGE SCALE GENOMIC DNA]</scope>
    <source>
        <strain evidence="4 6">4H-1</strain>
    </source>
</reference>
<comment type="function">
    <text evidence="1">Broad specificity carboxypetidase that releases amino acids sequentially from the C-terminus, including neutral, aromatic, polar and basic residues.</text>
</comment>
<comment type="caution">
    <text evidence="4">The sequence shown here is derived from an EMBL/GenBank/DDBJ whole genome shotgun (WGS) entry which is preliminary data.</text>
</comment>
<keyword evidence="7" id="KW-1185">Reference proteome</keyword>
<reference evidence="5 7" key="2">
    <citation type="submission" date="2019-07" db="EMBL/GenBank/DDBJ databases">
        <title>Whole genome shotgun sequence of Acetobacter cibinongensis NBRC 16605.</title>
        <authorList>
            <person name="Hosoyama A."/>
            <person name="Uohara A."/>
            <person name="Ohji S."/>
            <person name="Ichikawa N."/>
        </authorList>
    </citation>
    <scope>NUCLEOTIDE SEQUENCE [LARGE SCALE GENOMIC DNA]</scope>
    <source>
        <strain evidence="5 7">NBRC 16605</strain>
    </source>
</reference>
<keyword evidence="1" id="KW-0378">Hydrolase</keyword>
<accession>A0A0D6N5C3</accession>
<feature type="binding site" evidence="2">
    <location>
        <position position="298"/>
    </location>
    <ligand>
        <name>Zn(2+)</name>
        <dbReference type="ChEBI" id="CHEBI:29105"/>
        <note>catalytic</note>
    </ligand>
</feature>
<protein>
    <recommendedName>
        <fullName evidence="1">Metal-dependent carboxypeptidase</fullName>
        <ecNumber evidence="1">3.4.17.19</ecNumber>
    </recommendedName>
</protein>
<dbReference type="STRING" id="1231339.Abci_016_094"/>
<evidence type="ECO:0000313" key="5">
    <source>
        <dbReference type="EMBL" id="GEL58779.1"/>
    </source>
</evidence>
<name>A0A0D6N5C3_9PROT</name>
<feature type="binding site" evidence="2">
    <location>
        <position position="302"/>
    </location>
    <ligand>
        <name>Zn(2+)</name>
        <dbReference type="ChEBI" id="CHEBI:29105"/>
        <note>catalytic</note>
    </ligand>
</feature>
<feature type="binding site" evidence="2">
    <location>
        <position position="328"/>
    </location>
    <ligand>
        <name>Zn(2+)</name>
        <dbReference type="ChEBI" id="CHEBI:29105"/>
        <note>catalytic</note>
    </ligand>
</feature>
<dbReference type="AlphaFoldDB" id="A0A0D6N5C3"/>
<organism evidence="4 6">
    <name type="scientific">Acetobacter cibinongensis</name>
    <dbReference type="NCBI Taxonomy" id="146475"/>
    <lineage>
        <taxon>Bacteria</taxon>
        <taxon>Pseudomonadati</taxon>
        <taxon>Pseudomonadota</taxon>
        <taxon>Alphaproteobacteria</taxon>
        <taxon>Acetobacterales</taxon>
        <taxon>Acetobacteraceae</taxon>
        <taxon>Acetobacter</taxon>
    </lineage>
</organism>
<dbReference type="PANTHER" id="PTHR34217">
    <property type="entry name" value="METAL-DEPENDENT CARBOXYPEPTIDASE"/>
    <property type="match status" value="1"/>
</dbReference>
<comment type="cofactor">
    <cofactor evidence="2">
        <name>Zn(2+)</name>
        <dbReference type="ChEBI" id="CHEBI:29105"/>
    </cofactor>
    <text evidence="2">Binds 1 zinc ion per subunit.</text>
</comment>
<keyword evidence="1" id="KW-0482">Metalloprotease</keyword>
<comment type="catalytic activity">
    <reaction evidence="1">
        <text>Release of a C-terminal amino acid with broad specificity, except for -Pro.</text>
        <dbReference type="EC" id="3.4.17.19"/>
    </reaction>
</comment>
<feature type="active site" description="Proton donor/acceptor" evidence="3">
    <location>
        <position position="299"/>
    </location>
</feature>
<dbReference type="PANTHER" id="PTHR34217:SF1">
    <property type="entry name" value="CARBOXYPEPTIDASE 1"/>
    <property type="match status" value="1"/>
</dbReference>
<dbReference type="GO" id="GO:0046872">
    <property type="term" value="F:metal ion binding"/>
    <property type="evidence" value="ECO:0007669"/>
    <property type="project" value="UniProtKB-KW"/>
</dbReference>
<dbReference type="GO" id="GO:0006508">
    <property type="term" value="P:proteolysis"/>
    <property type="evidence" value="ECO:0007669"/>
    <property type="project" value="UniProtKB-UniRule"/>
</dbReference>
<accession>A0A6N3SQR2</accession>
<dbReference type="EMBL" id="BJVU01000004">
    <property type="protein sequence ID" value="GEL58779.1"/>
    <property type="molecule type" value="Genomic_DNA"/>
</dbReference>
<dbReference type="SUPFAM" id="SSF55486">
    <property type="entry name" value="Metalloproteases ('zincins'), catalytic domain"/>
    <property type="match status" value="1"/>
</dbReference>
<dbReference type="Gene3D" id="1.10.1370.30">
    <property type="match status" value="1"/>
</dbReference>
<dbReference type="Pfam" id="PF02074">
    <property type="entry name" value="Peptidase_M32"/>
    <property type="match status" value="1"/>
</dbReference>
<dbReference type="Proteomes" id="UP000032671">
    <property type="component" value="Unassembled WGS sequence"/>
</dbReference>
<evidence type="ECO:0000256" key="2">
    <source>
        <dbReference type="PIRSR" id="PIRSR006615-1"/>
    </source>
</evidence>
<keyword evidence="1 2" id="KW-0479">Metal-binding</keyword>
<evidence type="ECO:0000313" key="6">
    <source>
        <dbReference type="Proteomes" id="UP000032671"/>
    </source>
</evidence>
<dbReference type="CDD" id="cd06460">
    <property type="entry name" value="M32_Taq"/>
    <property type="match status" value="1"/>
</dbReference>
<evidence type="ECO:0000313" key="4">
    <source>
        <dbReference type="EMBL" id="GAN60748.1"/>
    </source>
</evidence>